<proteinExistence type="predicted"/>
<keyword evidence="2" id="KW-0472">Membrane</keyword>
<comment type="caution">
    <text evidence="3">The sequence shown here is derived from an EMBL/GenBank/DDBJ whole genome shotgun (WGS) entry which is preliminary data.</text>
</comment>
<evidence type="ECO:0000313" key="4">
    <source>
        <dbReference type="Proteomes" id="UP001301728"/>
    </source>
</evidence>
<dbReference type="EMBL" id="JAYGHT010000018">
    <property type="protein sequence ID" value="MEA5518896.1"/>
    <property type="molecule type" value="Genomic_DNA"/>
</dbReference>
<name>A0ABU5TVG0_9CYAN</name>
<feature type="compositionally biased region" description="Low complexity" evidence="1">
    <location>
        <begin position="135"/>
        <end position="148"/>
    </location>
</feature>
<reference evidence="3 4" key="1">
    <citation type="submission" date="2023-12" db="EMBL/GenBank/DDBJ databases">
        <title>Baltic Sea Cyanobacteria.</title>
        <authorList>
            <person name="Delbaje E."/>
            <person name="Fewer D.P."/>
            <person name="Shishido T.K."/>
        </authorList>
    </citation>
    <scope>NUCLEOTIDE SEQUENCE [LARGE SCALE GENOMIC DNA]</scope>
    <source>
        <strain evidence="3 4">CCNP 1315</strain>
    </source>
</reference>
<dbReference type="Proteomes" id="UP001301728">
    <property type="component" value="Unassembled WGS sequence"/>
</dbReference>
<accession>A0ABU5TVG0</accession>
<organism evidence="3 4">
    <name type="scientific">Limnoraphis robusta CCNP1315</name>
    <dbReference type="NCBI Taxonomy" id="3110306"/>
    <lineage>
        <taxon>Bacteria</taxon>
        <taxon>Bacillati</taxon>
        <taxon>Cyanobacteriota</taxon>
        <taxon>Cyanophyceae</taxon>
        <taxon>Oscillatoriophycideae</taxon>
        <taxon>Oscillatoriales</taxon>
        <taxon>Sirenicapillariaceae</taxon>
        <taxon>Limnoraphis</taxon>
    </lineage>
</organism>
<feature type="region of interest" description="Disordered" evidence="1">
    <location>
        <begin position="135"/>
        <end position="161"/>
    </location>
</feature>
<gene>
    <name evidence="3" type="ORF">VB854_08040</name>
</gene>
<keyword evidence="4" id="KW-1185">Reference proteome</keyword>
<evidence type="ECO:0000256" key="1">
    <source>
        <dbReference type="SAM" id="MobiDB-lite"/>
    </source>
</evidence>
<protein>
    <submittedName>
        <fullName evidence="3">Uncharacterized protein</fullName>
    </submittedName>
</protein>
<keyword evidence="2" id="KW-0812">Transmembrane</keyword>
<dbReference type="RefSeq" id="WP_323217771.1">
    <property type="nucleotide sequence ID" value="NZ_JAYGHT010000018.1"/>
</dbReference>
<keyword evidence="2" id="KW-1133">Transmembrane helix</keyword>
<feature type="transmembrane region" description="Helical" evidence="2">
    <location>
        <begin position="73"/>
        <end position="97"/>
    </location>
</feature>
<feature type="compositionally biased region" description="Pro residues" evidence="1">
    <location>
        <begin position="149"/>
        <end position="161"/>
    </location>
</feature>
<evidence type="ECO:0000313" key="3">
    <source>
        <dbReference type="EMBL" id="MEA5518896.1"/>
    </source>
</evidence>
<sequence>MKRNTNFTTQINGIPGKVVGLTVLPIQGSCSLQLVDDFLKTKTQSFFGLEESETLTPVQDVRTIETGEGCTWWLFWIGVITLGIMIGIVFIVLAFVVKQRWLIIYTSRANLVVFNRNKEKIEQFKRGLVEAMLSQNSSKSKVSDSQLKPPTPPRPPVLSKT</sequence>
<evidence type="ECO:0000256" key="2">
    <source>
        <dbReference type="SAM" id="Phobius"/>
    </source>
</evidence>